<dbReference type="InterPro" id="IPR027275">
    <property type="entry name" value="PRC-brl_dom"/>
</dbReference>
<sequence>MKKGRELKNLPVIEISSGQLLGYVREIEVKENSRLSGLYVTSLSNEICYVPWENIVSIGRDAIFIKSKEDNQKVESVPVEKTAYCGSWVMTISGKNLGTIEDIVIEECNGSVVGYEISDGYLKDFLMGRSVIAQADVVTYGDDVFIVAD</sequence>
<dbReference type="OrthoDB" id="53812at2"/>
<dbReference type="EMBL" id="CP045798">
    <property type="protein sequence ID" value="QNB45310.1"/>
    <property type="molecule type" value="Genomic_DNA"/>
</dbReference>
<gene>
    <name evidence="2" type="ORF">BR63_02680</name>
</gene>
<dbReference type="InterPro" id="IPR011033">
    <property type="entry name" value="PRC_barrel-like_sf"/>
</dbReference>
<accession>A0A7G6DZQ6</accession>
<dbReference type="RefSeq" id="WP_034421720.1">
    <property type="nucleotide sequence ID" value="NZ_CP045798.1"/>
</dbReference>
<dbReference type="Proteomes" id="UP000515847">
    <property type="component" value="Chromosome"/>
</dbReference>
<dbReference type="KEGG" id="tfr:BR63_02680"/>
<evidence type="ECO:0000313" key="2">
    <source>
        <dbReference type="EMBL" id="QNB45310.1"/>
    </source>
</evidence>
<feature type="domain" description="PRC-barrel" evidence="1">
    <location>
        <begin position="3"/>
        <end position="71"/>
    </location>
</feature>
<dbReference type="Gene3D" id="2.30.30.240">
    <property type="entry name" value="PRC-barrel domain"/>
    <property type="match status" value="2"/>
</dbReference>
<keyword evidence="3" id="KW-1185">Reference proteome</keyword>
<proteinExistence type="predicted"/>
<reference evidence="2 3" key="1">
    <citation type="journal article" date="2019" name="Front. Microbiol.">
        <title>Thermoanaerosceptrum fracticalcis gen. nov. sp. nov., a Novel Fumarate-Fermenting Microorganism From a Deep Fractured Carbonate Aquifer of the US Great Basin.</title>
        <authorList>
            <person name="Hamilton-Brehm S.D."/>
            <person name="Stewart L.E."/>
            <person name="Zavarin M."/>
            <person name="Caldwell M."/>
            <person name="Lawson P.A."/>
            <person name="Onstott T.C."/>
            <person name="Grzymski J."/>
            <person name="Neveux I."/>
            <person name="Lollar B.S."/>
            <person name="Russell C.E."/>
            <person name="Moser D.P."/>
        </authorList>
    </citation>
    <scope>NUCLEOTIDE SEQUENCE [LARGE SCALE GENOMIC DNA]</scope>
    <source>
        <strain evidence="2 3">DRI-13</strain>
    </source>
</reference>
<dbReference type="SUPFAM" id="SSF50346">
    <property type="entry name" value="PRC-barrel domain"/>
    <property type="match status" value="2"/>
</dbReference>
<name>A0A7G6DZQ6_THEFR</name>
<evidence type="ECO:0000313" key="3">
    <source>
        <dbReference type="Proteomes" id="UP000515847"/>
    </source>
</evidence>
<dbReference type="AlphaFoldDB" id="A0A7G6DZQ6"/>
<evidence type="ECO:0000259" key="1">
    <source>
        <dbReference type="Pfam" id="PF05239"/>
    </source>
</evidence>
<organism evidence="2 3">
    <name type="scientific">Thermanaerosceptrum fracticalcis</name>
    <dbReference type="NCBI Taxonomy" id="1712410"/>
    <lineage>
        <taxon>Bacteria</taxon>
        <taxon>Bacillati</taxon>
        <taxon>Bacillota</taxon>
        <taxon>Clostridia</taxon>
        <taxon>Eubacteriales</taxon>
        <taxon>Peptococcaceae</taxon>
        <taxon>Thermanaerosceptrum</taxon>
    </lineage>
</organism>
<dbReference type="Pfam" id="PF05239">
    <property type="entry name" value="PRC"/>
    <property type="match status" value="2"/>
</dbReference>
<feature type="domain" description="PRC-barrel" evidence="1">
    <location>
        <begin position="87"/>
        <end position="147"/>
    </location>
</feature>
<protein>
    <recommendedName>
        <fullName evidence="1">PRC-barrel domain-containing protein</fullName>
    </recommendedName>
</protein>